<dbReference type="OrthoDB" id="9808936at2"/>
<evidence type="ECO:0000256" key="9">
    <source>
        <dbReference type="ARBA" id="ARBA00023316"/>
    </source>
</evidence>
<comment type="pathway">
    <text evidence="10">Cell wall biogenesis; peptidoglycan biosynthesis.</text>
</comment>
<dbReference type="GO" id="GO:0051991">
    <property type="term" value="F:UDP-N-acetyl-D-glucosamine:N-acetylmuramoyl-L-alanyl-D-glutamyl-meso-2,6-diaminopimelyl-D-alanyl-D-alanine-diphosphoundecaprenol 4-beta-N-acetylglucosaminlytransferase activity"/>
    <property type="evidence" value="ECO:0007669"/>
    <property type="project" value="RHEA"/>
</dbReference>
<keyword evidence="2 10" id="KW-0132">Cell division</keyword>
<dbReference type="GO" id="GO:0005975">
    <property type="term" value="P:carbohydrate metabolic process"/>
    <property type="evidence" value="ECO:0007669"/>
    <property type="project" value="InterPro"/>
</dbReference>
<evidence type="ECO:0000259" key="12">
    <source>
        <dbReference type="Pfam" id="PF04101"/>
    </source>
</evidence>
<dbReference type="GO" id="GO:0071555">
    <property type="term" value="P:cell wall organization"/>
    <property type="evidence" value="ECO:0007669"/>
    <property type="project" value="UniProtKB-KW"/>
</dbReference>
<dbReference type="SUPFAM" id="SSF53756">
    <property type="entry name" value="UDP-Glycosyltransferase/glycogen phosphorylase"/>
    <property type="match status" value="1"/>
</dbReference>
<dbReference type="AlphaFoldDB" id="A0A372LZ83"/>
<feature type="binding site" evidence="10">
    <location>
        <begin position="16"/>
        <end position="18"/>
    </location>
    <ligand>
        <name>UDP-N-acetyl-alpha-D-glucosamine</name>
        <dbReference type="ChEBI" id="CHEBI:57705"/>
    </ligand>
</feature>
<keyword evidence="7 10" id="KW-0472">Membrane</keyword>
<evidence type="ECO:0000256" key="8">
    <source>
        <dbReference type="ARBA" id="ARBA00023306"/>
    </source>
</evidence>
<dbReference type="GO" id="GO:0050511">
    <property type="term" value="F:undecaprenyldiphospho-muramoylpentapeptide beta-N-acetylglucosaminyltransferase activity"/>
    <property type="evidence" value="ECO:0007669"/>
    <property type="project" value="UniProtKB-UniRule"/>
</dbReference>
<comment type="catalytic activity">
    <reaction evidence="10">
        <text>di-trans,octa-cis-undecaprenyl diphospho-N-acetyl-alpha-D-muramoyl-L-alanyl-D-glutamyl-meso-2,6-diaminopimeloyl-D-alanyl-D-alanine + UDP-N-acetyl-alpha-D-glucosamine = di-trans,octa-cis-undecaprenyl diphospho-[N-acetyl-alpha-D-glucosaminyl-(1-&gt;4)]-N-acetyl-alpha-D-muramoyl-L-alanyl-D-glutamyl-meso-2,6-diaminopimeloyl-D-alanyl-D-alanine + UDP + H(+)</text>
        <dbReference type="Rhea" id="RHEA:31227"/>
        <dbReference type="ChEBI" id="CHEBI:15378"/>
        <dbReference type="ChEBI" id="CHEBI:57705"/>
        <dbReference type="ChEBI" id="CHEBI:58223"/>
        <dbReference type="ChEBI" id="CHEBI:61387"/>
        <dbReference type="ChEBI" id="CHEBI:61388"/>
        <dbReference type="EC" id="2.4.1.227"/>
    </reaction>
</comment>
<keyword evidence="3 10" id="KW-0328">Glycosyltransferase</keyword>
<sequence>MTVEQTLSVVIGAGGTGGHIYPGLAIADALRRAVPDAVVSFVGTTRGLESRLIPAAGYRLHTVDMIPFDPSLGARRYLLPAALLRSAGQARAVLREQGAQVVVGMGGYPSAPAMLAAKLSGLPSLVHESNAVPGRANAFAARLTPHIALAFEHGRQQLPGGEVIGMPLTGPLAGLDRAALRPQARASLGVRPDERLLLVNGGSLGAARLTSATLDLAARWAREGRPYRLLIKTGPAGLADARSRLRATGGDLLAHAVPYLDRMDLAYAAADLVVCRAGAATVAELAATGMPAVLVPYPHAPGDHQTHNARVVSDPGQGLLLPDHRTSGESLHRLVTPLFETPERLAAMAHSADPGGHAVAADRIALRVLRLAGHVPRARRSTSH</sequence>
<dbReference type="RefSeq" id="WP_128558339.1">
    <property type="nucleotide sequence ID" value="NZ_QUAK01000149.1"/>
</dbReference>
<evidence type="ECO:0000313" key="13">
    <source>
        <dbReference type="EMBL" id="RFU83941.1"/>
    </source>
</evidence>
<comment type="function">
    <text evidence="10">Cell wall formation. Catalyzes the transfer of a GlcNAc subunit on undecaprenyl-pyrophosphoryl-MurNAc-pentapeptide (lipid intermediate I) to form undecaprenyl-pyrophosphoryl-MurNAc-(pentapeptide)GlcNAc (lipid intermediate II).</text>
</comment>
<dbReference type="PANTHER" id="PTHR21015">
    <property type="entry name" value="UDP-N-ACETYLGLUCOSAMINE--N-ACETYLMURAMYL-(PENTAPEPTIDE) PYROPHOSPHORYL-UNDECAPRENOL N-ACETYLGLUCOSAMINE TRANSFERASE 1"/>
    <property type="match status" value="1"/>
</dbReference>
<feature type="binding site" evidence="10">
    <location>
        <position position="305"/>
    </location>
    <ligand>
        <name>UDP-N-acetyl-alpha-D-glucosamine</name>
        <dbReference type="ChEBI" id="CHEBI:57705"/>
    </ligand>
</feature>
<dbReference type="InterPro" id="IPR004276">
    <property type="entry name" value="GlycoTrans_28_N"/>
</dbReference>
<accession>A0A372LZ83</accession>
<evidence type="ECO:0000256" key="7">
    <source>
        <dbReference type="ARBA" id="ARBA00023136"/>
    </source>
</evidence>
<evidence type="ECO:0000256" key="2">
    <source>
        <dbReference type="ARBA" id="ARBA00022618"/>
    </source>
</evidence>
<evidence type="ECO:0000256" key="3">
    <source>
        <dbReference type="ARBA" id="ARBA00022676"/>
    </source>
</evidence>
<dbReference type="InterPro" id="IPR006009">
    <property type="entry name" value="GlcNAc_MurG"/>
</dbReference>
<evidence type="ECO:0000256" key="1">
    <source>
        <dbReference type="ARBA" id="ARBA00022475"/>
    </source>
</evidence>
<dbReference type="EMBL" id="QUAK01000149">
    <property type="protein sequence ID" value="RFU83941.1"/>
    <property type="molecule type" value="Genomic_DNA"/>
</dbReference>
<dbReference type="UniPathway" id="UPA00219"/>
<organism evidence="13 14">
    <name type="scientific">Streptomyces triticagri</name>
    <dbReference type="NCBI Taxonomy" id="2293568"/>
    <lineage>
        <taxon>Bacteria</taxon>
        <taxon>Bacillati</taxon>
        <taxon>Actinomycetota</taxon>
        <taxon>Actinomycetes</taxon>
        <taxon>Kitasatosporales</taxon>
        <taxon>Streptomycetaceae</taxon>
        <taxon>Streptomyces</taxon>
    </lineage>
</organism>
<evidence type="ECO:0000256" key="10">
    <source>
        <dbReference type="HAMAP-Rule" id="MF_00033"/>
    </source>
</evidence>
<dbReference type="Pfam" id="PF03033">
    <property type="entry name" value="Glyco_transf_28"/>
    <property type="match status" value="1"/>
</dbReference>
<feature type="binding site" evidence="10">
    <location>
        <position position="203"/>
    </location>
    <ligand>
        <name>UDP-N-acetyl-alpha-D-glucosamine</name>
        <dbReference type="ChEBI" id="CHEBI:57705"/>
    </ligand>
</feature>
<evidence type="ECO:0000313" key="14">
    <source>
        <dbReference type="Proteomes" id="UP000263094"/>
    </source>
</evidence>
<dbReference type="GO" id="GO:0008360">
    <property type="term" value="P:regulation of cell shape"/>
    <property type="evidence" value="ECO:0007669"/>
    <property type="project" value="UniProtKB-KW"/>
</dbReference>
<comment type="similarity">
    <text evidence="10">Belongs to the glycosyltransferase 28 family. MurG subfamily.</text>
</comment>
<keyword evidence="5 10" id="KW-0133">Cell shape</keyword>
<evidence type="ECO:0000256" key="4">
    <source>
        <dbReference type="ARBA" id="ARBA00022679"/>
    </source>
</evidence>
<evidence type="ECO:0000256" key="5">
    <source>
        <dbReference type="ARBA" id="ARBA00022960"/>
    </source>
</evidence>
<dbReference type="EC" id="2.4.1.227" evidence="10"/>
<keyword evidence="6 10" id="KW-0573">Peptidoglycan synthesis</keyword>
<keyword evidence="4 10" id="KW-0808">Transferase</keyword>
<comment type="caution">
    <text evidence="13">The sequence shown here is derived from an EMBL/GenBank/DDBJ whole genome shotgun (WGS) entry which is preliminary data.</text>
</comment>
<evidence type="ECO:0000259" key="11">
    <source>
        <dbReference type="Pfam" id="PF03033"/>
    </source>
</evidence>
<dbReference type="PANTHER" id="PTHR21015:SF22">
    <property type="entry name" value="GLYCOSYLTRANSFERASE"/>
    <property type="match status" value="1"/>
</dbReference>
<dbReference type="Gene3D" id="3.40.50.2000">
    <property type="entry name" value="Glycogen Phosphorylase B"/>
    <property type="match status" value="2"/>
</dbReference>
<dbReference type="GO" id="GO:0005886">
    <property type="term" value="C:plasma membrane"/>
    <property type="evidence" value="ECO:0007669"/>
    <property type="project" value="UniProtKB-SubCell"/>
</dbReference>
<keyword evidence="14" id="KW-1185">Reference proteome</keyword>
<keyword evidence="8 10" id="KW-0131">Cell cycle</keyword>
<evidence type="ECO:0000256" key="6">
    <source>
        <dbReference type="ARBA" id="ARBA00022984"/>
    </source>
</evidence>
<feature type="domain" description="Glycosyltransferase family 28 N-terminal" evidence="11">
    <location>
        <begin position="9"/>
        <end position="143"/>
    </location>
</feature>
<keyword evidence="1 10" id="KW-1003">Cell membrane</keyword>
<dbReference type="Proteomes" id="UP000263094">
    <property type="component" value="Unassembled WGS sequence"/>
</dbReference>
<keyword evidence="9 10" id="KW-0961">Cell wall biogenesis/degradation</keyword>
<comment type="caution">
    <text evidence="10">Lacks conserved residue(s) required for the propagation of feature annotation.</text>
</comment>
<reference evidence="13 14" key="1">
    <citation type="submission" date="2018-08" db="EMBL/GenBank/DDBJ databases">
        <title>Isolation, diversity and antifungal activity of Actinobacteria from wheat.</title>
        <authorList>
            <person name="Han C."/>
        </authorList>
    </citation>
    <scope>NUCLEOTIDE SEQUENCE [LARGE SCALE GENOMIC DNA]</scope>
    <source>
        <strain evidence="13 14">NEAU-YY421</strain>
    </source>
</reference>
<feature type="domain" description="Glycosyl transferase family 28 C-terminal" evidence="12">
    <location>
        <begin position="197"/>
        <end position="361"/>
    </location>
</feature>
<dbReference type="Pfam" id="PF04101">
    <property type="entry name" value="Glyco_tran_28_C"/>
    <property type="match status" value="1"/>
</dbReference>
<dbReference type="CDD" id="cd03785">
    <property type="entry name" value="GT28_MurG"/>
    <property type="match status" value="1"/>
</dbReference>
<protein>
    <recommendedName>
        <fullName evidence="10">UDP-N-acetylglucosamine--N-acetylmuramyl-(pentapeptide) pyrophosphoryl-undecaprenol N-acetylglucosamine transferase</fullName>
        <ecNumber evidence="10">2.4.1.227</ecNumber>
    </recommendedName>
    <alternativeName>
        <fullName evidence="10">Undecaprenyl-PP-MurNAc-pentapeptide-UDPGlcNAc GlcNAc transferase</fullName>
    </alternativeName>
</protein>
<dbReference type="GO" id="GO:0009252">
    <property type="term" value="P:peptidoglycan biosynthetic process"/>
    <property type="evidence" value="ECO:0007669"/>
    <property type="project" value="UniProtKB-UniRule"/>
</dbReference>
<dbReference type="HAMAP" id="MF_00033">
    <property type="entry name" value="MurG"/>
    <property type="match status" value="1"/>
</dbReference>
<dbReference type="GO" id="GO:0051301">
    <property type="term" value="P:cell division"/>
    <property type="evidence" value="ECO:0007669"/>
    <property type="project" value="UniProtKB-KW"/>
</dbReference>
<feature type="binding site" evidence="10">
    <location>
        <position position="130"/>
    </location>
    <ligand>
        <name>UDP-N-acetyl-alpha-D-glucosamine</name>
        <dbReference type="ChEBI" id="CHEBI:57705"/>
    </ligand>
</feature>
<proteinExistence type="inferred from homology"/>
<dbReference type="InterPro" id="IPR007235">
    <property type="entry name" value="Glyco_trans_28_C"/>
</dbReference>
<name>A0A372LZ83_9ACTN</name>
<gene>
    <name evidence="10" type="primary">murG</name>
    <name evidence="13" type="ORF">DY218_24775</name>
</gene>
<comment type="subcellular location">
    <subcellularLocation>
        <location evidence="10">Cell membrane</location>
        <topology evidence="10">Peripheral membrane protein</topology>
        <orientation evidence="10">Cytoplasmic side</orientation>
    </subcellularLocation>
</comment>